<keyword evidence="2" id="KW-1185">Reference proteome</keyword>
<protein>
    <submittedName>
        <fullName evidence="1">Hypothetical_protein</fullName>
    </submittedName>
</protein>
<proteinExistence type="predicted"/>
<evidence type="ECO:0000313" key="2">
    <source>
        <dbReference type="Proteomes" id="UP001642409"/>
    </source>
</evidence>
<dbReference type="Proteomes" id="UP001642409">
    <property type="component" value="Unassembled WGS sequence"/>
</dbReference>
<comment type="caution">
    <text evidence="1">The sequence shown here is derived from an EMBL/GenBank/DDBJ whole genome shotgun (WGS) entry which is preliminary data.</text>
</comment>
<accession>A0ABP1I2E4</accession>
<gene>
    <name evidence="1" type="ORF">HINF_LOCUS19556</name>
</gene>
<evidence type="ECO:0000313" key="1">
    <source>
        <dbReference type="EMBL" id="CAL6005630.1"/>
    </source>
</evidence>
<sequence>MAVRIQLLGVFLDAYGFGIYSFSDEQPVFRKRRFQIFKQIIKKLRQARIVKRKYRNASIERIYVPLAYVIYFASLQQMQAIDQEELARLLCPEVPAKSVLCVTSSQSREECPPAETRQNTPSQDETHADDVQIDHLPAIQYVRKLYFSLDVKRVFVYYSKIVLGRNRRIEVSAMSGKELCQLIDNLKTNGQKKFWADMALMTQQHFPSKAFAKTYYHCSFRPQNADDEVCDVM</sequence>
<dbReference type="EMBL" id="CAXDID020000051">
    <property type="protein sequence ID" value="CAL6005630.1"/>
    <property type="molecule type" value="Genomic_DNA"/>
</dbReference>
<name>A0ABP1I2E4_9EUKA</name>
<reference evidence="1 2" key="1">
    <citation type="submission" date="2024-07" db="EMBL/GenBank/DDBJ databases">
        <authorList>
            <person name="Akdeniz Z."/>
        </authorList>
    </citation>
    <scope>NUCLEOTIDE SEQUENCE [LARGE SCALE GENOMIC DNA]</scope>
</reference>
<organism evidence="1 2">
    <name type="scientific">Hexamita inflata</name>
    <dbReference type="NCBI Taxonomy" id="28002"/>
    <lineage>
        <taxon>Eukaryota</taxon>
        <taxon>Metamonada</taxon>
        <taxon>Diplomonadida</taxon>
        <taxon>Hexamitidae</taxon>
        <taxon>Hexamitinae</taxon>
        <taxon>Hexamita</taxon>
    </lineage>
</organism>